<gene>
    <name evidence="2" type="ORF">ElyMa_000969200</name>
</gene>
<evidence type="ECO:0000313" key="3">
    <source>
        <dbReference type="Proteomes" id="UP000762676"/>
    </source>
</evidence>
<dbReference type="Proteomes" id="UP000762676">
    <property type="component" value="Unassembled WGS sequence"/>
</dbReference>
<accession>A0AAV4HHZ9</accession>
<proteinExistence type="predicted"/>
<sequence>MRGGSSAVGLERKGSQRELKKKSKRKITGEEARRGEEVTLSKRESPNLGLARSEVRERGQVGYPTWTKPRESRNINRDRLPIYGNSVSLIELSQQQKVGQGGVKFLAIMSTPQR</sequence>
<evidence type="ECO:0000256" key="1">
    <source>
        <dbReference type="SAM" id="MobiDB-lite"/>
    </source>
</evidence>
<name>A0AAV4HHZ9_9GAST</name>
<evidence type="ECO:0000313" key="2">
    <source>
        <dbReference type="EMBL" id="GFR96435.1"/>
    </source>
</evidence>
<reference evidence="2 3" key="1">
    <citation type="journal article" date="2021" name="Elife">
        <title>Chloroplast acquisition without the gene transfer in kleptoplastic sea slugs, Plakobranchus ocellatus.</title>
        <authorList>
            <person name="Maeda T."/>
            <person name="Takahashi S."/>
            <person name="Yoshida T."/>
            <person name="Shimamura S."/>
            <person name="Takaki Y."/>
            <person name="Nagai Y."/>
            <person name="Toyoda A."/>
            <person name="Suzuki Y."/>
            <person name="Arimoto A."/>
            <person name="Ishii H."/>
            <person name="Satoh N."/>
            <person name="Nishiyama T."/>
            <person name="Hasebe M."/>
            <person name="Maruyama T."/>
            <person name="Minagawa J."/>
            <person name="Obokata J."/>
            <person name="Shigenobu S."/>
        </authorList>
    </citation>
    <scope>NUCLEOTIDE SEQUENCE [LARGE SCALE GENOMIC DNA]</scope>
</reference>
<keyword evidence="3" id="KW-1185">Reference proteome</keyword>
<dbReference type="EMBL" id="BMAT01001966">
    <property type="protein sequence ID" value="GFR96435.1"/>
    <property type="molecule type" value="Genomic_DNA"/>
</dbReference>
<protein>
    <submittedName>
        <fullName evidence="2">Uncharacterized protein</fullName>
    </submittedName>
</protein>
<feature type="compositionally biased region" description="Basic and acidic residues" evidence="1">
    <location>
        <begin position="27"/>
        <end position="45"/>
    </location>
</feature>
<dbReference type="AlphaFoldDB" id="A0AAV4HHZ9"/>
<feature type="region of interest" description="Disordered" evidence="1">
    <location>
        <begin position="1"/>
        <end position="56"/>
    </location>
</feature>
<organism evidence="2 3">
    <name type="scientific">Elysia marginata</name>
    <dbReference type="NCBI Taxonomy" id="1093978"/>
    <lineage>
        <taxon>Eukaryota</taxon>
        <taxon>Metazoa</taxon>
        <taxon>Spiralia</taxon>
        <taxon>Lophotrochozoa</taxon>
        <taxon>Mollusca</taxon>
        <taxon>Gastropoda</taxon>
        <taxon>Heterobranchia</taxon>
        <taxon>Euthyneura</taxon>
        <taxon>Panpulmonata</taxon>
        <taxon>Sacoglossa</taxon>
        <taxon>Placobranchoidea</taxon>
        <taxon>Plakobranchidae</taxon>
        <taxon>Elysia</taxon>
    </lineage>
</organism>
<comment type="caution">
    <text evidence="2">The sequence shown here is derived from an EMBL/GenBank/DDBJ whole genome shotgun (WGS) entry which is preliminary data.</text>
</comment>